<dbReference type="AlphaFoldDB" id="A0A8S2HM88"/>
<sequence>MSPTLHRETTNPFLSGLQLARSALCPIIGYNGSFCPGGNRTNSIQSRQLLSSVLLPLPKSVGMAIDISTGDILLPALEISEKTSTTWTDPESGQVFYVPDEVKVDPPSSNDNNISVRIFDTENELFGFWLRGNEAGSWTGAEFARRKAVSDVYNQFFKDNQAISILQDLRVMYTISIPDDKTKLNHFAQRAVDMLTSKYDAALYDSFLDAWGTHVTVSNQVGGMTEQQVQFKSCIMNRTEFTEGLLSSNDKRPITRSSLEYNLKQELLYKRPCLDHYYWLRRKKLLDHRVGGDVTISNNTVAWQKTIAYNPALLAINKYIPWYDLVKDATVKANLKQAIINRINTTNAQRQIQAEKIRTERANMELQAKVFFLNSWYYDDNYQNIWHAAGESVTLMGSLQCPTTTESNIQCLAGLKRMSACSKIVHYHYTKLRSVYSNQNGDQWINNRLGKSREHTYRLAANIQPVELAFILLDQYYLEYKYYNDHKADNIFRLRMIDLANRFLNRTHLSERVQLDIHFQVVQSAINTVLMNINQYECFFSGYGLTRKPHNMVNDEEISPSSTDDGDQQQTNFTESVMISPGNGGEVQRKRHHTNSSDLYEEENLDKVEMDVYISNDKHYSKRSKLKKSSSMDDRVRSITEKILQFKHIGFTLCQISSYSSKWKHEREKAINQLCDLNLLIRIPRGVKTSTSRPFDYHIKLPPLDFSDFTENMGHFLTNTEDGHISMVASSKTSMNANTSINDDCDDIIHTDDEMNKQQVNFFSQ</sequence>
<dbReference type="EMBL" id="CAJOBA010002974">
    <property type="protein sequence ID" value="CAF3666093.1"/>
    <property type="molecule type" value="Genomic_DNA"/>
</dbReference>
<dbReference type="EMBL" id="CAJNOK010002973">
    <property type="protein sequence ID" value="CAF0882540.1"/>
    <property type="molecule type" value="Genomic_DNA"/>
</dbReference>
<evidence type="ECO:0000313" key="5">
    <source>
        <dbReference type="Proteomes" id="UP000682733"/>
    </source>
</evidence>
<dbReference type="Pfam" id="PF01823">
    <property type="entry name" value="MACPF"/>
    <property type="match status" value="1"/>
</dbReference>
<dbReference type="PROSITE" id="PS51412">
    <property type="entry name" value="MACPF_2"/>
    <property type="match status" value="1"/>
</dbReference>
<name>A0A8S2HM88_9BILA</name>
<reference evidence="4" key="1">
    <citation type="submission" date="2021-02" db="EMBL/GenBank/DDBJ databases">
        <authorList>
            <person name="Nowell W R."/>
        </authorList>
    </citation>
    <scope>NUCLEOTIDE SEQUENCE</scope>
</reference>
<evidence type="ECO:0000313" key="4">
    <source>
        <dbReference type="EMBL" id="CAF3666093.1"/>
    </source>
</evidence>
<gene>
    <name evidence="3" type="ORF">OVA965_LOCUS8696</name>
    <name evidence="4" type="ORF">TMI583_LOCUS8692</name>
</gene>
<evidence type="ECO:0000313" key="3">
    <source>
        <dbReference type="EMBL" id="CAF0882540.1"/>
    </source>
</evidence>
<dbReference type="Proteomes" id="UP000682733">
    <property type="component" value="Unassembled WGS sequence"/>
</dbReference>
<organism evidence="4 5">
    <name type="scientific">Didymodactylos carnosus</name>
    <dbReference type="NCBI Taxonomy" id="1234261"/>
    <lineage>
        <taxon>Eukaryota</taxon>
        <taxon>Metazoa</taxon>
        <taxon>Spiralia</taxon>
        <taxon>Gnathifera</taxon>
        <taxon>Rotifera</taxon>
        <taxon>Eurotatoria</taxon>
        <taxon>Bdelloidea</taxon>
        <taxon>Philodinida</taxon>
        <taxon>Philodinidae</taxon>
        <taxon>Didymodactylos</taxon>
    </lineage>
</organism>
<proteinExistence type="predicted"/>
<evidence type="ECO:0000256" key="1">
    <source>
        <dbReference type="SAM" id="MobiDB-lite"/>
    </source>
</evidence>
<protein>
    <recommendedName>
        <fullName evidence="2">MACPF domain-containing protein</fullName>
    </recommendedName>
</protein>
<feature type="region of interest" description="Disordered" evidence="1">
    <location>
        <begin position="576"/>
        <end position="597"/>
    </location>
</feature>
<feature type="domain" description="MACPF" evidence="2">
    <location>
        <begin position="31"/>
        <end position="354"/>
    </location>
</feature>
<comment type="caution">
    <text evidence="4">The sequence shown here is derived from an EMBL/GenBank/DDBJ whole genome shotgun (WGS) entry which is preliminary data.</text>
</comment>
<evidence type="ECO:0000259" key="2">
    <source>
        <dbReference type="PROSITE" id="PS51412"/>
    </source>
</evidence>
<accession>A0A8S2HM88</accession>
<dbReference type="InterPro" id="IPR020864">
    <property type="entry name" value="MACPF"/>
</dbReference>
<dbReference type="SMART" id="SM00457">
    <property type="entry name" value="MACPF"/>
    <property type="match status" value="1"/>
</dbReference>
<dbReference type="Proteomes" id="UP000677228">
    <property type="component" value="Unassembled WGS sequence"/>
</dbReference>